<dbReference type="SMART" id="SM00642">
    <property type="entry name" value="Aamy"/>
    <property type="match status" value="1"/>
</dbReference>
<dbReference type="Pfam" id="PF00395">
    <property type="entry name" value="SLH"/>
    <property type="match status" value="3"/>
</dbReference>
<dbReference type="Pfam" id="PF02903">
    <property type="entry name" value="Alpha-amylase_N"/>
    <property type="match status" value="1"/>
</dbReference>
<dbReference type="Gene3D" id="2.60.120.200">
    <property type="match status" value="2"/>
</dbReference>
<evidence type="ECO:0000259" key="3">
    <source>
        <dbReference type="PROSITE" id="PS51272"/>
    </source>
</evidence>
<dbReference type="InterPro" id="IPR001119">
    <property type="entry name" value="SLH_dom"/>
</dbReference>
<name>A0ABV6JB14_9BACL</name>
<feature type="domain" description="SLH" evidence="3">
    <location>
        <begin position="2250"/>
        <end position="2309"/>
    </location>
</feature>
<dbReference type="InterPro" id="IPR006047">
    <property type="entry name" value="GH13_cat_dom"/>
</dbReference>
<dbReference type="Gene3D" id="2.60.40.10">
    <property type="entry name" value="Immunoglobulins"/>
    <property type="match status" value="1"/>
</dbReference>
<dbReference type="Pfam" id="PF00128">
    <property type="entry name" value="Alpha-amylase"/>
    <property type="match status" value="1"/>
</dbReference>
<dbReference type="InterPro" id="IPR013780">
    <property type="entry name" value="Glyco_hydro_b"/>
</dbReference>
<feature type="domain" description="SLH" evidence="3">
    <location>
        <begin position="2313"/>
        <end position="2370"/>
    </location>
</feature>
<evidence type="ECO:0000313" key="4">
    <source>
        <dbReference type="EMBL" id="MFC0393080.1"/>
    </source>
</evidence>
<sequence length="2370" mass="256526">MMRKTLLLRMVCVLLCVVMISTGIGPQWVSVTHANEGDGNLLSANPVITTPSGGEEDWSVDGYTISRAITGDENFALLDVPNLPDSYAFTGKMKVDQYGEQGWHGARVMFRYNDSGHNLTLVLTKFGVGYVLANGESNQEVAQFPYSVTEGQNYTFEIVSEPGKARIKLNNQTVFSGSVPEMNKGVGLVSSGSAVTFSELVVSLPTPSGGGENGGGENGNMIPENPVISATGGDWSVDGYSVYRAYSGDENYAMLDVPNLSDSYILKGKLKVDQYGDQAWHGARIIFSYTDAGHYLMMMLSKSGVGYILAPGETNSEVATFSFEAQEGAEYPFEIASEAGKAVIKLGNQTVFEGAVPERSKGIGFYSSGSAVTFSELSAIPLASGNLFPKDAVITTPIGGQSDWNVNGYSVSRKPSPAENFAVVEVPGMPDSYTFRGTVRVDTLGSLGYEGPRILFRYEDSEHYLIIMLSRSGNGYVLSKDGAILNELGQFGYGIEEGVTYPFEILSKPGEVSVKISGQTVFNGPVPEMGQGIGLYSAGSGVTFSDLRVYPVIPQKPRDEGLYHDQAAPYLSDIEPKSNEEVVIKLRSYADDLTEASIKYYDFGDNAYHTVPMLKLPGQDATGKFEFWQGILPASPSRKKYRFEVVKSSGQHLWYTQYGDSETEPDTHIGDYAIAPDFTTPDWTKNAIYYSAMPDSFYNGDLHNDVKAGYDEAVAPIGWGNDHLGGSDWFGGDLKGIQRKLSYIQDTVGANTLYINPIFTAVHNAGYGQFDYKTVNPFLGTNKELQTLVESVHDRNMKFITDGVYLYSLKESKWVNAKSRFPEAGALQSLDSAYRDRFYWSDGLNFDPSKMPFSQPKLNYNSQTLRDEIYRNPDSAMQHFLREPYRIDGWRLDVPAYNDSTTDGLEVEREMRTALKAVNPESVLMGELNYSYDEYNGDTLDSVWNYARFTDPLVNYLKGDTSTTKWAERMDQAIADIPRAFAMSQYNLLDSHDTKRILREVDENENLGKLAVVYQMTFVGAPVVYYGDEIGYSSNGPYDSMQSFDWSEERWNHDLLNVYRSLIELRKTYPVLVNGAYKNLVADDQDQVLAYGRWNEEQQIIVITNKDGAAHDVTVSAEQLSVTDGTVMSDWLTGQSFIVADGNVTVQVPAESAVILIAGDGADQLGKFRQHWMTADIGEAASGKAVLKADGGTELSGQGVIGGTMDAFRYLYKRGFGDFEIQAKVVSQNVLSGEAGVMIRQDESADSPFYSVSLTEARAAKALHRAVKGAEASSSNGMPLSGDIWLKAVREGNEFRAYYAVDTNNSPGEWTLIPGSTQYIAMDKGVLFGLTANAADNAEVNTAAFRSFSFTAGAAVYADDFSGAVQHSMWSRMTPAAGAAVLSGGKLSLTAAGQLTNMITAETPPSDWSAKVKLSVSPSGAGQESGLIAYGDEHTSIRITRIKSGGDWKLALTTEVNGVSFITSIVDDPTHGGGIFLQLNRVGAFMNGMYSTDGTYWSLIGEKPVQANMSVSSVGPVVMAGDGSSGATALFDRFAFGDYDRDGTSLLSVPVADAASLYYEESKLLKFAYGAGSWSDIGEGYQQSDASLAEGRLNIAGKTYRDLLADVTMNIKSLQSEGEAGIHVRRDDEAESVQQSGYRIALDSGGGLSVYKAGSVISGADHLPTQADMTQDVRLRIFVEDGRIRVYVGDAMTPLVDLVDSTYENGYVSLYTKHANAVFKNIGVYPLHLDMQPYVGRWAKVQDGFKSKGEAMNAVIGQAYDDVSIQTDIRFDAAAPNDAWGGVLLHADQGKTYNHSGYYVYFKKDGHVGVASKGEVVAEAVSGMDFVNSPVHVRIVVIGNQVQLFLNHADDPIINTEVNGPPSGSISFLASAMGISFTSNEAAGLLNTGGDAALSMIQVDGQNLTGFSPAVESYEVVLPAGTTHVPAVTGSARTDGAVVEVTAAANLTQATVIQVTSKDGKAVKNYMITFTVAPNGGNPTPTPTPAYSSVPAASPDDGVNPVVKKASEGKTIYMFELDKFVAALQETEGDSYTQTIDTELSEKPVEVTLSPEAVKAAASSGKLLHLQFEGAAITLPGSLLSGIADGKDIVLNIKKVLPASGQNGFLSPLYAVELLSGGQRLTSTTEPIAMQVELTQTAPSGPKAELVGLYLLNEESGGWNYVGGRLNGQVVTTGLHHFSTYAVMAPEITYPDVNERHWVNRAVTVLSAKQVVNGREDGLFAPDASVTRGQFAAMMARVMLLDTTTNKTAFKDVPANRYYAGPIQALSRLGIVQGTSADRFEPDQEMTREQMMVILSAVIKQQKLGLADQRVEQTTFKDHDVFSPWARQAAEDATAYGIVKGFPDGTIRPHAVVTRAEAAEMLYRFLKLPN</sequence>
<dbReference type="InterPro" id="IPR013320">
    <property type="entry name" value="ConA-like_dom_sf"/>
</dbReference>
<comment type="caution">
    <text evidence="4">The sequence shown here is derived from an EMBL/GenBank/DDBJ whole genome shotgun (WGS) entry which is preliminary data.</text>
</comment>
<feature type="domain" description="SLH" evidence="3">
    <location>
        <begin position="2186"/>
        <end position="2249"/>
    </location>
</feature>
<dbReference type="CDD" id="cd02857">
    <property type="entry name" value="E_set_CDase_PDE_N"/>
    <property type="match status" value="1"/>
</dbReference>
<dbReference type="SUPFAM" id="SSF51011">
    <property type="entry name" value="Glycosyl hydrolase domain"/>
    <property type="match status" value="1"/>
</dbReference>
<evidence type="ECO:0000256" key="1">
    <source>
        <dbReference type="ARBA" id="ARBA00022801"/>
    </source>
</evidence>
<gene>
    <name evidence="4" type="ORF">ACFFJ8_17070</name>
</gene>
<dbReference type="SUPFAM" id="SSF81296">
    <property type="entry name" value="E set domains"/>
    <property type="match status" value="1"/>
</dbReference>
<dbReference type="PANTHER" id="PTHR10357">
    <property type="entry name" value="ALPHA-AMYLASE FAMILY MEMBER"/>
    <property type="match status" value="1"/>
</dbReference>
<dbReference type="RefSeq" id="WP_204818932.1">
    <property type="nucleotide sequence ID" value="NZ_JANHOF010000016.1"/>
</dbReference>
<dbReference type="InterPro" id="IPR013783">
    <property type="entry name" value="Ig-like_fold"/>
</dbReference>
<keyword evidence="2" id="KW-0326">Glycosidase</keyword>
<reference evidence="4 5" key="1">
    <citation type="submission" date="2024-09" db="EMBL/GenBank/DDBJ databases">
        <authorList>
            <person name="Sun Q."/>
            <person name="Mori K."/>
        </authorList>
    </citation>
    <scope>NUCLEOTIDE SEQUENCE [LARGE SCALE GENOMIC DNA]</scope>
    <source>
        <strain evidence="4 5">CCM 4839</strain>
    </source>
</reference>
<dbReference type="Gene3D" id="2.60.40.1180">
    <property type="entry name" value="Golgi alpha-mannosidase II"/>
    <property type="match status" value="1"/>
</dbReference>
<protein>
    <submittedName>
        <fullName evidence="4">Alpha amylase N-terminal ig-like domain-containing protein</fullName>
    </submittedName>
</protein>
<accession>A0ABV6JB14</accession>
<organism evidence="4 5">
    <name type="scientific">Paenibacillus mendelii</name>
    <dbReference type="NCBI Taxonomy" id="206163"/>
    <lineage>
        <taxon>Bacteria</taxon>
        <taxon>Bacillati</taxon>
        <taxon>Bacillota</taxon>
        <taxon>Bacilli</taxon>
        <taxon>Bacillales</taxon>
        <taxon>Paenibacillaceae</taxon>
        <taxon>Paenibacillus</taxon>
    </lineage>
</organism>
<dbReference type="PROSITE" id="PS51272">
    <property type="entry name" value="SLH"/>
    <property type="match status" value="3"/>
</dbReference>
<dbReference type="SUPFAM" id="SSF49899">
    <property type="entry name" value="Concanavalin A-like lectins/glucanases"/>
    <property type="match status" value="1"/>
</dbReference>
<dbReference type="EMBL" id="JBHLVF010000028">
    <property type="protein sequence ID" value="MFC0393080.1"/>
    <property type="molecule type" value="Genomic_DNA"/>
</dbReference>
<proteinExistence type="predicted"/>
<evidence type="ECO:0000313" key="5">
    <source>
        <dbReference type="Proteomes" id="UP001589818"/>
    </source>
</evidence>
<dbReference type="InterPro" id="IPR014756">
    <property type="entry name" value="Ig_E-set"/>
</dbReference>
<dbReference type="Gene3D" id="2.60.120.560">
    <property type="entry name" value="Exo-inulinase, domain 1"/>
    <property type="match status" value="5"/>
</dbReference>
<keyword evidence="5" id="KW-1185">Reference proteome</keyword>
<evidence type="ECO:0000256" key="2">
    <source>
        <dbReference type="ARBA" id="ARBA00023295"/>
    </source>
</evidence>
<dbReference type="SUPFAM" id="SSF51445">
    <property type="entry name" value="(Trans)glycosidases"/>
    <property type="match status" value="1"/>
</dbReference>
<dbReference type="Gene3D" id="3.20.20.80">
    <property type="entry name" value="Glycosidases"/>
    <property type="match status" value="1"/>
</dbReference>
<dbReference type="Proteomes" id="UP001589818">
    <property type="component" value="Unassembled WGS sequence"/>
</dbReference>
<dbReference type="InterPro" id="IPR017853">
    <property type="entry name" value="GH"/>
</dbReference>
<dbReference type="PANTHER" id="PTHR10357:SF210">
    <property type="entry name" value="MALTODEXTRIN GLUCOSIDASE"/>
    <property type="match status" value="1"/>
</dbReference>
<dbReference type="InterPro" id="IPR004185">
    <property type="entry name" value="Glyco_hydro_13_lg-like_dom"/>
</dbReference>
<keyword evidence="1" id="KW-0378">Hydrolase</keyword>